<evidence type="ECO:0000256" key="6">
    <source>
        <dbReference type="RuleBase" id="RU362067"/>
    </source>
</evidence>
<dbReference type="Gene3D" id="3.50.50.60">
    <property type="entry name" value="FAD/NAD(P)-binding domain"/>
    <property type="match status" value="1"/>
</dbReference>
<accession>A0A093UYN6</accession>
<comment type="similarity">
    <text evidence="2 6">Belongs to the flavin monoamine oxidase family.</text>
</comment>
<organism evidence="8">
    <name type="scientific">Talaromyces marneffei PM1</name>
    <dbReference type="NCBI Taxonomy" id="1077442"/>
    <lineage>
        <taxon>Eukaryota</taxon>
        <taxon>Fungi</taxon>
        <taxon>Dikarya</taxon>
        <taxon>Ascomycota</taxon>
        <taxon>Pezizomycotina</taxon>
        <taxon>Eurotiomycetes</taxon>
        <taxon>Eurotiomycetidae</taxon>
        <taxon>Eurotiales</taxon>
        <taxon>Trichocomaceae</taxon>
        <taxon>Talaromyces</taxon>
        <taxon>Talaromyces sect. Talaromyces</taxon>
    </lineage>
</organism>
<evidence type="ECO:0000259" key="7">
    <source>
        <dbReference type="Pfam" id="PF01593"/>
    </source>
</evidence>
<evidence type="ECO:0000256" key="1">
    <source>
        <dbReference type="ARBA" id="ARBA00001974"/>
    </source>
</evidence>
<comment type="caution">
    <text evidence="8">The sequence shown here is derived from an EMBL/GenBank/DDBJ whole genome shotgun (WGS) entry which is preliminary data.</text>
</comment>
<evidence type="ECO:0000256" key="2">
    <source>
        <dbReference type="ARBA" id="ARBA00005995"/>
    </source>
</evidence>
<sequence length="218" mass="23760">MTKVMTNYTTPDFSWVGGNTLFSPPGTWNIEENKVQRLYHDNYLNDGSVPNRSIAASVKPSRSLAHPYSGPMTVHRMLPKEAIENIKFAQGQPVSPGQEAILMSMFGSASYVEAFHNMDECMYPNAESAHSCHSGAIEVIEKEWTKGPWAMGAPSPVIMPGSMTSEAGEAIRSVFDKVHFIGTETSHVWKGYLDGAVRSGERGAAEVITALGLRPAKV</sequence>
<reference evidence="8" key="2">
    <citation type="journal article" date="2014" name="PLoS Genet.">
        <title>Signature gene expression reveals novel clues to the molecular mechanisms of dimorphic transition in Penicillium marneffei.</title>
        <authorList>
            <person name="Yang E."/>
            <person name="Wang G."/>
            <person name="Cai J."/>
            <person name="Woo P.C."/>
            <person name="Lau S.K."/>
            <person name="Yuen K.-Y."/>
            <person name="Chow W.-N."/>
            <person name="Lin X."/>
        </authorList>
    </citation>
    <scope>NUCLEOTIDE SEQUENCE</scope>
    <source>
        <strain evidence="8">PM1</strain>
    </source>
</reference>
<protein>
    <recommendedName>
        <fullName evidence="6">Amine oxidase</fullName>
        <ecNumber evidence="6">1.4.3.-</ecNumber>
    </recommendedName>
</protein>
<dbReference type="InterPro" id="IPR050703">
    <property type="entry name" value="Flavin_MAO"/>
</dbReference>
<keyword evidence="3 6" id="KW-0560">Oxidoreductase</keyword>
<dbReference type="PANTHER" id="PTHR43563">
    <property type="entry name" value="AMINE OXIDASE"/>
    <property type="match status" value="1"/>
</dbReference>
<keyword evidence="6" id="KW-0285">Flavoprotein</keyword>
<dbReference type="AlphaFoldDB" id="A0A093UYN6"/>
<evidence type="ECO:0000256" key="5">
    <source>
        <dbReference type="PIRSR" id="PIRSR601613-1"/>
    </source>
</evidence>
<evidence type="ECO:0000256" key="4">
    <source>
        <dbReference type="ARBA" id="ARBA00048448"/>
    </source>
</evidence>
<comment type="catalytic activity">
    <reaction evidence="4">
        <text>a secondary aliphatic amine + O2 + H2O = a primary amine + an aldehyde + H2O2</text>
        <dbReference type="Rhea" id="RHEA:26414"/>
        <dbReference type="ChEBI" id="CHEBI:15377"/>
        <dbReference type="ChEBI" id="CHEBI:15379"/>
        <dbReference type="ChEBI" id="CHEBI:16240"/>
        <dbReference type="ChEBI" id="CHEBI:17478"/>
        <dbReference type="ChEBI" id="CHEBI:58855"/>
        <dbReference type="ChEBI" id="CHEBI:65296"/>
        <dbReference type="EC" id="1.4.3.4"/>
    </reaction>
</comment>
<dbReference type="Pfam" id="PF01593">
    <property type="entry name" value="Amino_oxidase"/>
    <property type="match status" value="1"/>
</dbReference>
<dbReference type="GO" id="GO:0097621">
    <property type="term" value="F:monoamine oxidase activity"/>
    <property type="evidence" value="ECO:0007669"/>
    <property type="project" value="UniProtKB-EC"/>
</dbReference>
<evidence type="ECO:0000313" key="8">
    <source>
        <dbReference type="EMBL" id="KFX45397.1"/>
    </source>
</evidence>
<dbReference type="SUPFAM" id="SSF51905">
    <property type="entry name" value="FAD/NAD(P)-binding domain"/>
    <property type="match status" value="1"/>
</dbReference>
<dbReference type="InterPro" id="IPR001613">
    <property type="entry name" value="Flavin_amine_oxidase"/>
</dbReference>
<comment type="cofactor">
    <cofactor evidence="1 6">
        <name>FAD</name>
        <dbReference type="ChEBI" id="CHEBI:57692"/>
    </cofactor>
</comment>
<dbReference type="InterPro" id="IPR036188">
    <property type="entry name" value="FAD/NAD-bd_sf"/>
</dbReference>
<feature type="domain" description="Amine oxidase" evidence="7">
    <location>
        <begin position="134"/>
        <end position="208"/>
    </location>
</feature>
<dbReference type="PANTHER" id="PTHR43563:SF14">
    <property type="entry name" value="AMINE OXIDASE"/>
    <property type="match status" value="1"/>
</dbReference>
<dbReference type="EC" id="1.4.3.-" evidence="6"/>
<evidence type="ECO:0000256" key="3">
    <source>
        <dbReference type="ARBA" id="ARBA00023002"/>
    </source>
</evidence>
<gene>
    <name evidence="8" type="ORF">GQ26_0230560</name>
</gene>
<keyword evidence="6" id="KW-0274">FAD</keyword>
<name>A0A093UYN6_TALMA</name>
<dbReference type="PRINTS" id="PR00757">
    <property type="entry name" value="AMINEOXDASEF"/>
</dbReference>
<dbReference type="EMBL" id="JPOX01000023">
    <property type="protein sequence ID" value="KFX45397.1"/>
    <property type="molecule type" value="Genomic_DNA"/>
</dbReference>
<reference key="1">
    <citation type="journal article" date="2014" name="PLoS Genet.">
        <title>Signature Gene Expression Reveals Novel Clues to the Molecular Mechanisms of Dimorphic Transition in Penicillium marneffei.</title>
        <authorList>
            <person name="Yang E."/>
            <person name="Wang G."/>
            <person name="Cai J."/>
            <person name="Woo P.C."/>
            <person name="Lau S.K."/>
            <person name="Yuen K.-Y."/>
            <person name="Chow W.-N."/>
            <person name="Lin X."/>
        </authorList>
    </citation>
    <scope>NUCLEOTIDE SEQUENCE [LARGE SCALE GENOMIC DNA]</scope>
    <source>
        <strain>PM1</strain>
    </source>
</reference>
<dbReference type="InterPro" id="IPR002937">
    <property type="entry name" value="Amino_oxidase"/>
</dbReference>
<dbReference type="HOGENOM" id="CLU_110373_0_0_1"/>
<feature type="binding site" evidence="5">
    <location>
        <position position="184"/>
    </location>
    <ligand>
        <name>FAD</name>
        <dbReference type="ChEBI" id="CHEBI:57692"/>
    </ligand>
</feature>
<proteinExistence type="inferred from homology"/>